<sequence>PRIPNQPKKADTAADKRPVFTHKEIATLRQRIEILDWYHANGKNQTKTAKHFDPIYPNLRIKQPTVSAWVNEEDKWREQWAKSSSAERK</sequence>
<dbReference type="OrthoDB" id="2507562at2759"/>
<dbReference type="Proteomes" id="UP000054549">
    <property type="component" value="Unassembled WGS sequence"/>
</dbReference>
<reference evidence="1 2" key="1">
    <citation type="submission" date="2014-04" db="EMBL/GenBank/DDBJ databases">
        <title>Evolutionary Origins and Diversification of the Mycorrhizal Mutualists.</title>
        <authorList>
            <consortium name="DOE Joint Genome Institute"/>
            <consortium name="Mycorrhizal Genomics Consortium"/>
            <person name="Kohler A."/>
            <person name="Kuo A."/>
            <person name="Nagy L.G."/>
            <person name="Floudas D."/>
            <person name="Copeland A."/>
            <person name="Barry K.W."/>
            <person name="Cichocki N."/>
            <person name="Veneault-Fourrey C."/>
            <person name="LaButti K."/>
            <person name="Lindquist E.A."/>
            <person name="Lipzen A."/>
            <person name="Lundell T."/>
            <person name="Morin E."/>
            <person name="Murat C."/>
            <person name="Riley R."/>
            <person name="Ohm R."/>
            <person name="Sun H."/>
            <person name="Tunlid A."/>
            <person name="Henrissat B."/>
            <person name="Grigoriev I.V."/>
            <person name="Hibbett D.S."/>
            <person name="Martin F."/>
        </authorList>
    </citation>
    <scope>NUCLEOTIDE SEQUENCE [LARGE SCALE GENOMIC DNA]</scope>
    <source>
        <strain evidence="1 2">Koide BX008</strain>
    </source>
</reference>
<proteinExistence type="predicted"/>
<accession>A0A0C2WFY3</accession>
<dbReference type="HOGENOM" id="CLU_2460648_0_0_1"/>
<keyword evidence="2" id="KW-1185">Reference proteome</keyword>
<feature type="non-terminal residue" evidence="1">
    <location>
        <position position="1"/>
    </location>
</feature>
<evidence type="ECO:0000313" key="1">
    <source>
        <dbReference type="EMBL" id="KIL60357.1"/>
    </source>
</evidence>
<gene>
    <name evidence="1" type="ORF">M378DRAFT_42375</name>
</gene>
<protein>
    <submittedName>
        <fullName evidence="1">Uncharacterized protein</fullName>
    </submittedName>
</protein>
<dbReference type="AlphaFoldDB" id="A0A0C2WFY3"/>
<organism evidence="1 2">
    <name type="scientific">Amanita muscaria (strain Koide BX008)</name>
    <dbReference type="NCBI Taxonomy" id="946122"/>
    <lineage>
        <taxon>Eukaryota</taxon>
        <taxon>Fungi</taxon>
        <taxon>Dikarya</taxon>
        <taxon>Basidiomycota</taxon>
        <taxon>Agaricomycotina</taxon>
        <taxon>Agaricomycetes</taxon>
        <taxon>Agaricomycetidae</taxon>
        <taxon>Agaricales</taxon>
        <taxon>Pluteineae</taxon>
        <taxon>Amanitaceae</taxon>
        <taxon>Amanita</taxon>
    </lineage>
</organism>
<dbReference type="InParanoid" id="A0A0C2WFY3"/>
<name>A0A0C2WFY3_AMAMK</name>
<dbReference type="Gene3D" id="1.10.10.60">
    <property type="entry name" value="Homeodomain-like"/>
    <property type="match status" value="1"/>
</dbReference>
<evidence type="ECO:0000313" key="2">
    <source>
        <dbReference type="Proteomes" id="UP000054549"/>
    </source>
</evidence>
<dbReference type="EMBL" id="KN818300">
    <property type="protein sequence ID" value="KIL60357.1"/>
    <property type="molecule type" value="Genomic_DNA"/>
</dbReference>
<feature type="non-terminal residue" evidence="1">
    <location>
        <position position="89"/>
    </location>
</feature>